<proteinExistence type="predicted"/>
<dbReference type="InterPro" id="IPR011604">
    <property type="entry name" value="PDDEXK-like_dom_sf"/>
</dbReference>
<dbReference type="OrthoDB" id="7788at10239"/>
<protein>
    <submittedName>
        <fullName evidence="2">Uncharacterized protein</fullName>
    </submittedName>
</protein>
<evidence type="ECO:0000256" key="1">
    <source>
        <dbReference type="SAM" id="Coils"/>
    </source>
</evidence>
<feature type="coiled-coil region" evidence="1">
    <location>
        <begin position="268"/>
        <end position="295"/>
    </location>
</feature>
<name>A0A1W6DX32_9CAUD</name>
<dbReference type="Gene3D" id="3.90.320.10">
    <property type="match status" value="1"/>
</dbReference>
<keyword evidence="3" id="KW-1185">Reference proteome</keyword>
<reference evidence="2 3" key="1">
    <citation type="submission" date="2017-02" db="EMBL/GenBank/DDBJ databases">
        <title>The first characterized phage against a member of the ecologically important #sphingomonads reveals high dissimilarity against all other known phages.</title>
        <authorList>
            <person name="Nielsen T.K."/>
            <person name="Carstens A.B."/>
            <person name="Kot W."/>
            <person name="Lametsch R."/>
            <person name="Neve H."/>
            <person name="Hansen L.H."/>
        </authorList>
    </citation>
    <scope>NUCLEOTIDE SEQUENCE [LARGE SCALE GENOMIC DNA]</scope>
</reference>
<gene>
    <name evidence="2" type="ORF">LAV_00051</name>
</gene>
<evidence type="ECO:0000313" key="3">
    <source>
        <dbReference type="Proteomes" id="UP000223906"/>
    </source>
</evidence>
<organism evidence="2 3">
    <name type="scientific">Sphingobium phage Lacusarx</name>
    <dbReference type="NCBI Taxonomy" id="1980139"/>
    <lineage>
        <taxon>Viruses</taxon>
        <taxon>Duplodnaviria</taxon>
        <taxon>Heunggongvirae</taxon>
        <taxon>Uroviricota</taxon>
        <taxon>Caudoviricetes</taxon>
        <taxon>Lacusarxvirus</taxon>
        <taxon>Lacusarxvirus lacusarx</taxon>
    </lineage>
</organism>
<keyword evidence="1" id="KW-0175">Coiled coil</keyword>
<accession>A0A1W6DX32</accession>
<dbReference type="Proteomes" id="UP000223906">
    <property type="component" value="Segment"/>
</dbReference>
<evidence type="ECO:0000313" key="2">
    <source>
        <dbReference type="EMBL" id="ARK07451.1"/>
    </source>
</evidence>
<dbReference type="EMBL" id="KY629563">
    <property type="protein sequence ID" value="ARK07451.1"/>
    <property type="molecule type" value="Genomic_DNA"/>
</dbReference>
<sequence>MAALGFKDKLFESFTASQGEKKWKFDRNASVGASEAFTCMRKVFFKKFGYEPDDDHVADWGAARRGDVIENEVAVPAVAGLLPDTAQLLFAGEEQETIKKGRLSATPDGLVVDAPDDALEDLGVPSLLGTGQFVVEFKSFDPRASIKEAKPVHIGQTQVQMGLLHDLTNYTPKFAVIVYINASIMSDIRCFVVPYDPKAYEAAEKRAQQVFSAQEPTDLPPEGKLSGDCNLCEFHEECAIAQGISAPKEKRTLPADVTERLGILAARQKDADARKKDAETEKKEAEEEIKQLLRDHGSKNCGDDSFSVNLSWCSGKKSLDQLAMAADGIDLEKYQKEGSGYDRLVVKLK</sequence>